<dbReference type="PANTHER" id="PTHR38116">
    <property type="entry name" value="CHROMOSOME 7, WHOLE GENOME SHOTGUN SEQUENCE"/>
    <property type="match status" value="1"/>
</dbReference>
<dbReference type="PANTHER" id="PTHR38116:SF9">
    <property type="entry name" value="BZIP DOMAIN-CONTAINING PROTEIN"/>
    <property type="match status" value="1"/>
</dbReference>
<evidence type="ECO:0008006" key="4">
    <source>
        <dbReference type="Google" id="ProtNLM"/>
    </source>
</evidence>
<dbReference type="Pfam" id="PF11905">
    <property type="entry name" value="DUF3425"/>
    <property type="match status" value="1"/>
</dbReference>
<evidence type="ECO:0000313" key="2">
    <source>
        <dbReference type="EMBL" id="OJJ36054.1"/>
    </source>
</evidence>
<dbReference type="OrthoDB" id="2245989at2759"/>
<dbReference type="STRING" id="1073089.A0A1L9RMD5"/>
<name>A0A1L9RMD5_ASPWE</name>
<dbReference type="Proteomes" id="UP000184383">
    <property type="component" value="Unassembled WGS sequence"/>
</dbReference>
<dbReference type="RefSeq" id="XP_040689730.1">
    <property type="nucleotide sequence ID" value="XM_040837888.1"/>
</dbReference>
<evidence type="ECO:0000313" key="3">
    <source>
        <dbReference type="Proteomes" id="UP000184383"/>
    </source>
</evidence>
<dbReference type="GeneID" id="63753736"/>
<feature type="compositionally biased region" description="Low complexity" evidence="1">
    <location>
        <begin position="38"/>
        <end position="51"/>
    </location>
</feature>
<protein>
    <recommendedName>
        <fullName evidence="4">BZIP domain-containing protein</fullName>
    </recommendedName>
</protein>
<evidence type="ECO:0000256" key="1">
    <source>
        <dbReference type="SAM" id="MobiDB-lite"/>
    </source>
</evidence>
<reference evidence="3" key="1">
    <citation type="journal article" date="2017" name="Genome Biol.">
        <title>Comparative genomics reveals high biological diversity and specific adaptations in the industrially and medically important fungal genus Aspergillus.</title>
        <authorList>
            <person name="de Vries R.P."/>
            <person name="Riley R."/>
            <person name="Wiebenga A."/>
            <person name="Aguilar-Osorio G."/>
            <person name="Amillis S."/>
            <person name="Uchima C.A."/>
            <person name="Anderluh G."/>
            <person name="Asadollahi M."/>
            <person name="Askin M."/>
            <person name="Barry K."/>
            <person name="Battaglia E."/>
            <person name="Bayram O."/>
            <person name="Benocci T."/>
            <person name="Braus-Stromeyer S.A."/>
            <person name="Caldana C."/>
            <person name="Canovas D."/>
            <person name="Cerqueira G.C."/>
            <person name="Chen F."/>
            <person name="Chen W."/>
            <person name="Choi C."/>
            <person name="Clum A."/>
            <person name="Dos Santos R.A."/>
            <person name="Damasio A.R."/>
            <person name="Diallinas G."/>
            <person name="Emri T."/>
            <person name="Fekete E."/>
            <person name="Flipphi M."/>
            <person name="Freyberg S."/>
            <person name="Gallo A."/>
            <person name="Gournas C."/>
            <person name="Habgood R."/>
            <person name="Hainaut M."/>
            <person name="Harispe M.L."/>
            <person name="Henrissat B."/>
            <person name="Hilden K.S."/>
            <person name="Hope R."/>
            <person name="Hossain A."/>
            <person name="Karabika E."/>
            <person name="Karaffa L."/>
            <person name="Karanyi Z."/>
            <person name="Krasevec N."/>
            <person name="Kuo A."/>
            <person name="Kusch H."/>
            <person name="LaButti K."/>
            <person name="Lagendijk E.L."/>
            <person name="Lapidus A."/>
            <person name="Levasseur A."/>
            <person name="Lindquist E."/>
            <person name="Lipzen A."/>
            <person name="Logrieco A.F."/>
            <person name="MacCabe A."/>
            <person name="Maekelae M.R."/>
            <person name="Malavazi I."/>
            <person name="Melin P."/>
            <person name="Meyer V."/>
            <person name="Mielnichuk N."/>
            <person name="Miskei M."/>
            <person name="Molnar A.P."/>
            <person name="Mule G."/>
            <person name="Ngan C.Y."/>
            <person name="Orejas M."/>
            <person name="Orosz E."/>
            <person name="Ouedraogo J.P."/>
            <person name="Overkamp K.M."/>
            <person name="Park H.-S."/>
            <person name="Perrone G."/>
            <person name="Piumi F."/>
            <person name="Punt P.J."/>
            <person name="Ram A.F."/>
            <person name="Ramon A."/>
            <person name="Rauscher S."/>
            <person name="Record E."/>
            <person name="Riano-Pachon D.M."/>
            <person name="Robert V."/>
            <person name="Roehrig J."/>
            <person name="Ruller R."/>
            <person name="Salamov A."/>
            <person name="Salih N.S."/>
            <person name="Samson R.A."/>
            <person name="Sandor E."/>
            <person name="Sanguinetti M."/>
            <person name="Schuetze T."/>
            <person name="Sepcic K."/>
            <person name="Shelest E."/>
            <person name="Sherlock G."/>
            <person name="Sophianopoulou V."/>
            <person name="Squina F.M."/>
            <person name="Sun H."/>
            <person name="Susca A."/>
            <person name="Todd R.B."/>
            <person name="Tsang A."/>
            <person name="Unkles S.E."/>
            <person name="van de Wiele N."/>
            <person name="van Rossen-Uffink D."/>
            <person name="Oliveira J.V."/>
            <person name="Vesth T.C."/>
            <person name="Visser J."/>
            <person name="Yu J.-H."/>
            <person name="Zhou M."/>
            <person name="Andersen M.R."/>
            <person name="Archer D.B."/>
            <person name="Baker S.E."/>
            <person name="Benoit I."/>
            <person name="Brakhage A.A."/>
            <person name="Braus G.H."/>
            <person name="Fischer R."/>
            <person name="Frisvad J.C."/>
            <person name="Goldman G.H."/>
            <person name="Houbraken J."/>
            <person name="Oakley B."/>
            <person name="Pocsi I."/>
            <person name="Scazzocchio C."/>
            <person name="Seiboth B."/>
            <person name="vanKuyk P.A."/>
            <person name="Wortman J."/>
            <person name="Dyer P.S."/>
            <person name="Grigoriev I.V."/>
        </authorList>
    </citation>
    <scope>NUCLEOTIDE SEQUENCE [LARGE SCALE GENOMIC DNA]</scope>
    <source>
        <strain evidence="3">DTO 134E9</strain>
    </source>
</reference>
<proteinExistence type="predicted"/>
<dbReference type="VEuPathDB" id="FungiDB:ASPWEDRAFT_534643"/>
<dbReference type="InterPro" id="IPR021833">
    <property type="entry name" value="DUF3425"/>
</dbReference>
<accession>A0A1L9RMD5</accession>
<dbReference type="EMBL" id="KV878212">
    <property type="protein sequence ID" value="OJJ36054.1"/>
    <property type="molecule type" value="Genomic_DNA"/>
</dbReference>
<sequence length="189" mass="21514">MDRDRDRDNWQGVQDGRLRKKIQDRLAQRARRKRIAESKASSSPSSDKIPPSLTLNQVLIPTTTTTPIIGQVPLTVWAALWQNGAMMEISCSVCIPSVSKPVDATIIPASLHPTDLQLTTIHHSWIDRFPFPKMRDNMTTLTSVIDENEFLQDLFCMTSFTIETGAASWDANAWKIGREFEMKWGYLFF</sequence>
<feature type="region of interest" description="Disordered" evidence="1">
    <location>
        <begin position="1"/>
        <end position="51"/>
    </location>
</feature>
<dbReference type="AlphaFoldDB" id="A0A1L9RMD5"/>
<organism evidence="2 3">
    <name type="scientific">Aspergillus wentii DTO 134E9</name>
    <dbReference type="NCBI Taxonomy" id="1073089"/>
    <lineage>
        <taxon>Eukaryota</taxon>
        <taxon>Fungi</taxon>
        <taxon>Dikarya</taxon>
        <taxon>Ascomycota</taxon>
        <taxon>Pezizomycotina</taxon>
        <taxon>Eurotiomycetes</taxon>
        <taxon>Eurotiomycetidae</taxon>
        <taxon>Eurotiales</taxon>
        <taxon>Aspergillaceae</taxon>
        <taxon>Aspergillus</taxon>
        <taxon>Aspergillus subgen. Cremei</taxon>
    </lineage>
</organism>
<keyword evidence="3" id="KW-1185">Reference proteome</keyword>
<gene>
    <name evidence="2" type="ORF">ASPWEDRAFT_534643</name>
</gene>